<reference evidence="2 3" key="2">
    <citation type="submission" date="2018-11" db="EMBL/GenBank/DDBJ databases">
        <authorList>
            <consortium name="Pathogen Informatics"/>
        </authorList>
    </citation>
    <scope>NUCLEOTIDE SEQUENCE [LARGE SCALE GENOMIC DNA]</scope>
    <source>
        <strain evidence="2">Dakar</strain>
        <strain evidence="3">Dakar, Senegal</strain>
    </source>
</reference>
<dbReference type="AlphaFoldDB" id="A0A183L7H8"/>
<evidence type="ECO:0000256" key="1">
    <source>
        <dbReference type="SAM" id="MobiDB-lite"/>
    </source>
</evidence>
<proteinExistence type="predicted"/>
<organism evidence="4">
    <name type="scientific">Schistosoma curassoni</name>
    <dbReference type="NCBI Taxonomy" id="6186"/>
    <lineage>
        <taxon>Eukaryota</taxon>
        <taxon>Metazoa</taxon>
        <taxon>Spiralia</taxon>
        <taxon>Lophotrochozoa</taxon>
        <taxon>Platyhelminthes</taxon>
        <taxon>Trematoda</taxon>
        <taxon>Digenea</taxon>
        <taxon>Strigeidida</taxon>
        <taxon>Schistosomatoidea</taxon>
        <taxon>Schistosomatidae</taxon>
        <taxon>Schistosoma</taxon>
    </lineage>
</organism>
<accession>A0A183L7H8</accession>
<evidence type="ECO:0000313" key="2">
    <source>
        <dbReference type="EMBL" id="VDP82324.1"/>
    </source>
</evidence>
<evidence type="ECO:0000313" key="4">
    <source>
        <dbReference type="WBParaSite" id="SCUD_0002330101-mRNA-1"/>
    </source>
</evidence>
<dbReference type="WBParaSite" id="SCUD_0002330101-mRNA-1">
    <property type="protein sequence ID" value="SCUD_0002330101-mRNA-1"/>
    <property type="gene ID" value="SCUD_0002330101"/>
</dbReference>
<protein>
    <submittedName>
        <fullName evidence="4">YjzC family protein</fullName>
    </submittedName>
</protein>
<gene>
    <name evidence="2" type="ORF">SCUD_LOCUS23298</name>
</gene>
<sequence length="51" mass="5872">MERPDNVEDRKDQLYSDRNEEIQIGGNGNQRNPLDPSWTPKAKYGRDAAIL</sequence>
<name>A0A183L7H8_9TREM</name>
<feature type="region of interest" description="Disordered" evidence="1">
    <location>
        <begin position="1"/>
        <end position="51"/>
    </location>
</feature>
<dbReference type="EMBL" id="UZAK01053538">
    <property type="protein sequence ID" value="VDP82324.1"/>
    <property type="molecule type" value="Genomic_DNA"/>
</dbReference>
<evidence type="ECO:0000313" key="3">
    <source>
        <dbReference type="Proteomes" id="UP000279833"/>
    </source>
</evidence>
<reference evidence="4" key="1">
    <citation type="submission" date="2016-06" db="UniProtKB">
        <authorList>
            <consortium name="WormBaseParasite"/>
        </authorList>
    </citation>
    <scope>IDENTIFICATION</scope>
</reference>
<dbReference type="Proteomes" id="UP000279833">
    <property type="component" value="Unassembled WGS sequence"/>
</dbReference>
<feature type="compositionally biased region" description="Basic and acidic residues" evidence="1">
    <location>
        <begin position="1"/>
        <end position="21"/>
    </location>
</feature>
<keyword evidence="3" id="KW-1185">Reference proteome</keyword>